<dbReference type="InterPro" id="IPR015422">
    <property type="entry name" value="PyrdxlP-dep_Trfase_small"/>
</dbReference>
<proteinExistence type="inferred from homology"/>
<dbReference type="SUPFAM" id="SSF53383">
    <property type="entry name" value="PLP-dependent transferases"/>
    <property type="match status" value="1"/>
</dbReference>
<dbReference type="InterPro" id="IPR004839">
    <property type="entry name" value="Aminotransferase_I/II_large"/>
</dbReference>
<dbReference type="Gene3D" id="1.10.10.10">
    <property type="entry name" value="Winged helix-like DNA-binding domain superfamily/Winged helix DNA-binding domain"/>
    <property type="match status" value="1"/>
</dbReference>
<dbReference type="Proteomes" id="UP000011721">
    <property type="component" value="Chromosome"/>
</dbReference>
<dbReference type="Pfam" id="PF00155">
    <property type="entry name" value="Aminotran_1_2"/>
    <property type="match status" value="1"/>
</dbReference>
<dbReference type="EMBL" id="CP003985">
    <property type="protein sequence ID" value="AGF77098.1"/>
    <property type="molecule type" value="Genomic_DNA"/>
</dbReference>
<dbReference type="CDD" id="cd00609">
    <property type="entry name" value="AAT_like"/>
    <property type="match status" value="1"/>
</dbReference>
<reference evidence="8" key="1">
    <citation type="journal article" date="2013" name="Stand. Genomic Sci.">
        <title>Complete genome sequence of Desulfocapsa sulfexigens, a marine deltaproteobacterium specialized in disproportionating inorganic sulfur compounds.</title>
        <authorList>
            <person name="Finster K.W."/>
            <person name="Kjeldsen K.U."/>
            <person name="Kube M."/>
            <person name="Reinhardt R."/>
            <person name="Mussmann M."/>
            <person name="Amann R."/>
            <person name="Schreiber L."/>
        </authorList>
    </citation>
    <scope>NUCLEOTIDE SEQUENCE [LARGE SCALE GENOMIC DNA]</scope>
    <source>
        <strain evidence="8">DSM 10523 / SB164P1</strain>
    </source>
</reference>
<name>M1P0R0_DESSD</name>
<dbReference type="Pfam" id="PF00392">
    <property type="entry name" value="GntR"/>
    <property type="match status" value="1"/>
</dbReference>
<dbReference type="GO" id="GO:0008483">
    <property type="term" value="F:transaminase activity"/>
    <property type="evidence" value="ECO:0007669"/>
    <property type="project" value="UniProtKB-KW"/>
</dbReference>
<evidence type="ECO:0000256" key="1">
    <source>
        <dbReference type="ARBA" id="ARBA00005384"/>
    </source>
</evidence>
<gene>
    <name evidence="7" type="ordered locus">UWK_00515</name>
</gene>
<organism evidence="7 8">
    <name type="scientific">Desulfocapsa sulfexigens (strain DSM 10523 / SB164P1)</name>
    <dbReference type="NCBI Taxonomy" id="1167006"/>
    <lineage>
        <taxon>Bacteria</taxon>
        <taxon>Pseudomonadati</taxon>
        <taxon>Thermodesulfobacteriota</taxon>
        <taxon>Desulfobulbia</taxon>
        <taxon>Desulfobulbales</taxon>
        <taxon>Desulfocapsaceae</taxon>
        <taxon>Desulfocapsa</taxon>
    </lineage>
</organism>
<dbReference type="KEGG" id="dsf:UWK_00515"/>
<comment type="similarity">
    <text evidence="1">In the C-terminal section; belongs to the class-I pyridoxal-phosphate-dependent aminotransferase family.</text>
</comment>
<keyword evidence="3" id="KW-0805">Transcription regulation</keyword>
<evidence type="ECO:0000256" key="4">
    <source>
        <dbReference type="ARBA" id="ARBA00023125"/>
    </source>
</evidence>
<dbReference type="InterPro" id="IPR036390">
    <property type="entry name" value="WH_DNA-bd_sf"/>
</dbReference>
<keyword evidence="4" id="KW-0238">DNA-binding</keyword>
<dbReference type="InterPro" id="IPR015424">
    <property type="entry name" value="PyrdxlP-dep_Trfase"/>
</dbReference>
<dbReference type="STRING" id="1167006.UWK_00515"/>
<dbReference type="InterPro" id="IPR015421">
    <property type="entry name" value="PyrdxlP-dep_Trfase_major"/>
</dbReference>
<evidence type="ECO:0000256" key="3">
    <source>
        <dbReference type="ARBA" id="ARBA00023015"/>
    </source>
</evidence>
<dbReference type="SUPFAM" id="SSF46785">
    <property type="entry name" value="Winged helix' DNA-binding domain"/>
    <property type="match status" value="1"/>
</dbReference>
<keyword evidence="7" id="KW-0808">Transferase</keyword>
<dbReference type="Gene3D" id="3.40.640.10">
    <property type="entry name" value="Type I PLP-dependent aspartate aminotransferase-like (Major domain)"/>
    <property type="match status" value="1"/>
</dbReference>
<dbReference type="CDD" id="cd07377">
    <property type="entry name" value="WHTH_GntR"/>
    <property type="match status" value="1"/>
</dbReference>
<dbReference type="AlphaFoldDB" id="M1P0R0"/>
<dbReference type="InterPro" id="IPR036388">
    <property type="entry name" value="WH-like_DNA-bd_sf"/>
</dbReference>
<accession>M1P0R0</accession>
<keyword evidence="8" id="KW-1185">Reference proteome</keyword>
<dbReference type="PANTHER" id="PTHR46577:SF2">
    <property type="entry name" value="TRANSCRIPTIONAL REGULATORY PROTEIN"/>
    <property type="match status" value="1"/>
</dbReference>
<evidence type="ECO:0000313" key="8">
    <source>
        <dbReference type="Proteomes" id="UP000011721"/>
    </source>
</evidence>
<evidence type="ECO:0000313" key="7">
    <source>
        <dbReference type="EMBL" id="AGF77098.1"/>
    </source>
</evidence>
<dbReference type="GO" id="GO:0030170">
    <property type="term" value="F:pyridoxal phosphate binding"/>
    <property type="evidence" value="ECO:0007669"/>
    <property type="project" value="InterPro"/>
</dbReference>
<dbReference type="SUPFAM" id="SSF53850">
    <property type="entry name" value="Periplasmic binding protein-like II"/>
    <property type="match status" value="1"/>
</dbReference>
<dbReference type="PROSITE" id="PS50949">
    <property type="entry name" value="HTH_GNTR"/>
    <property type="match status" value="1"/>
</dbReference>
<sequence>MEYHYVKLANTLEQQILAGEYLAGEKLPSLRKLQAATGRSISTIYQAYEELEHRGLVEVREKSGFFARPLLNDILPLPKQSTSPVKSHKVAINVLASMMQRSLTNPALIPFGEAVLGKTLLPGKQMAAAVRLAAGGYHDGSCSGYGAPTGYKKLQREIAKRYLDFPHRDYGSEIIITQGCMNGIELCLRSVARPGDTILLESPTFLCYLQLIEDLNMRALELPADPATGLSLEKLRATLDEHDIRAALLNPNFQNPLGFEMEAANKEALVALFASRGIPIIEDGIYENLYFGEQKPLPLKHFDTQGMVLYCNSFSKDLMPDLRMGWLLAGKYREKVKRLKFNNSLANSQLLQNALATFLKGGSYDRHLRKLRNNLRKQAADMSQSIGRNFPPECRISSPKGGLTLWVELPESVDSLKLFRLAEKENISLMPGTLCSGTGQYDHCIRLCYGHPWNERMEHGLKTLGNLVKSLVKTEKHNRNESNAQEIVVGLNSDPEINRIEDIIRIFGRRNSNLSLRFHQSISGNILKLVASGELHGGFVFGQCDDERFASHYLTTYYLRIVGPTQMAETIRNGDYRDLARLPWIGNPVECPYCQLMENIFHDHGFHPQRIMTASDEPSILSMIKAGVGLNFMLENQARALAEEESLVVWERERFAFPLSFVTLASARDDKRVIEINKVIEQIW</sequence>
<dbReference type="Pfam" id="PF03466">
    <property type="entry name" value="LysR_substrate"/>
    <property type="match status" value="1"/>
</dbReference>
<dbReference type="PANTHER" id="PTHR46577">
    <property type="entry name" value="HTH-TYPE TRANSCRIPTIONAL REGULATORY PROTEIN GABR"/>
    <property type="match status" value="1"/>
</dbReference>
<dbReference type="Gene3D" id="3.90.1150.10">
    <property type="entry name" value="Aspartate Aminotransferase, domain 1"/>
    <property type="match status" value="1"/>
</dbReference>
<evidence type="ECO:0000256" key="2">
    <source>
        <dbReference type="ARBA" id="ARBA00022898"/>
    </source>
</evidence>
<dbReference type="InterPro" id="IPR005119">
    <property type="entry name" value="LysR_subst-bd"/>
</dbReference>
<dbReference type="SMART" id="SM00345">
    <property type="entry name" value="HTH_GNTR"/>
    <property type="match status" value="1"/>
</dbReference>
<dbReference type="HOGENOM" id="CLU_017584_0_0_7"/>
<evidence type="ECO:0000259" key="6">
    <source>
        <dbReference type="PROSITE" id="PS50949"/>
    </source>
</evidence>
<keyword evidence="2" id="KW-0663">Pyridoxal phosphate</keyword>
<keyword evidence="5" id="KW-0804">Transcription</keyword>
<feature type="domain" description="HTH gntR-type" evidence="6">
    <location>
        <begin position="2"/>
        <end position="70"/>
    </location>
</feature>
<dbReference type="eggNOG" id="COG1167">
    <property type="taxonomic scope" value="Bacteria"/>
</dbReference>
<dbReference type="Gene3D" id="3.40.190.290">
    <property type="match status" value="1"/>
</dbReference>
<dbReference type="GO" id="GO:0003677">
    <property type="term" value="F:DNA binding"/>
    <property type="evidence" value="ECO:0007669"/>
    <property type="project" value="UniProtKB-KW"/>
</dbReference>
<keyword evidence="7" id="KW-0032">Aminotransferase</keyword>
<evidence type="ECO:0000256" key="5">
    <source>
        <dbReference type="ARBA" id="ARBA00023163"/>
    </source>
</evidence>
<dbReference type="CDD" id="cd05466">
    <property type="entry name" value="PBP2_LTTR_substrate"/>
    <property type="match status" value="1"/>
</dbReference>
<dbReference type="InterPro" id="IPR051446">
    <property type="entry name" value="HTH_trans_reg/aminotransferase"/>
</dbReference>
<dbReference type="InterPro" id="IPR000524">
    <property type="entry name" value="Tscrpt_reg_HTH_GntR"/>
</dbReference>
<dbReference type="GO" id="GO:0003700">
    <property type="term" value="F:DNA-binding transcription factor activity"/>
    <property type="evidence" value="ECO:0007669"/>
    <property type="project" value="InterPro"/>
</dbReference>
<protein>
    <submittedName>
        <fullName evidence="7">HTH and aminotransferase domain-containing transcriptional regulator</fullName>
    </submittedName>
</protein>